<proteinExistence type="predicted"/>
<evidence type="ECO:0000313" key="2">
    <source>
        <dbReference type="Proteomes" id="UP000825729"/>
    </source>
</evidence>
<name>A0AAV7DUZ5_ARIFI</name>
<sequence>MLYSYAFVGFVGAKFIVPVGHGDDDQCIEDDFTTWESQVNQMAMQMALLCMIFTIRVELKWLFGRRSTPHSQITLASIWN</sequence>
<keyword evidence="2" id="KW-1185">Reference proteome</keyword>
<dbReference type="Proteomes" id="UP000825729">
    <property type="component" value="Unassembled WGS sequence"/>
</dbReference>
<dbReference type="AlphaFoldDB" id="A0AAV7DUZ5"/>
<evidence type="ECO:0000313" key="1">
    <source>
        <dbReference type="EMBL" id="KAG9440113.1"/>
    </source>
</evidence>
<accession>A0AAV7DUZ5</accession>
<organism evidence="1 2">
    <name type="scientific">Aristolochia fimbriata</name>
    <name type="common">White veined hardy Dutchman's pipe vine</name>
    <dbReference type="NCBI Taxonomy" id="158543"/>
    <lineage>
        <taxon>Eukaryota</taxon>
        <taxon>Viridiplantae</taxon>
        <taxon>Streptophyta</taxon>
        <taxon>Embryophyta</taxon>
        <taxon>Tracheophyta</taxon>
        <taxon>Spermatophyta</taxon>
        <taxon>Magnoliopsida</taxon>
        <taxon>Magnoliidae</taxon>
        <taxon>Piperales</taxon>
        <taxon>Aristolochiaceae</taxon>
        <taxon>Aristolochia</taxon>
    </lineage>
</organism>
<dbReference type="EMBL" id="JAINDJ010000008">
    <property type="protein sequence ID" value="KAG9440113.1"/>
    <property type="molecule type" value="Genomic_DNA"/>
</dbReference>
<comment type="caution">
    <text evidence="1">The sequence shown here is derived from an EMBL/GenBank/DDBJ whole genome shotgun (WGS) entry which is preliminary data.</text>
</comment>
<reference evidence="1 2" key="1">
    <citation type="submission" date="2021-07" db="EMBL/GenBank/DDBJ databases">
        <title>The Aristolochia fimbriata genome: insights into angiosperm evolution, floral development and chemical biosynthesis.</title>
        <authorList>
            <person name="Jiao Y."/>
        </authorList>
    </citation>
    <scope>NUCLEOTIDE SEQUENCE [LARGE SCALE GENOMIC DNA]</scope>
    <source>
        <strain evidence="1">IBCAS-2021</strain>
        <tissue evidence="1">Leaf</tissue>
    </source>
</reference>
<gene>
    <name evidence="1" type="ORF">H6P81_020278</name>
</gene>
<protein>
    <submittedName>
        <fullName evidence="1">Uncharacterized protein</fullName>
    </submittedName>
</protein>